<feature type="chain" id="PRO_5038894790" evidence="1">
    <location>
        <begin position="20"/>
        <end position="439"/>
    </location>
</feature>
<organism evidence="2 3">
    <name type="scientific">Thermoleophilum album</name>
    <dbReference type="NCBI Taxonomy" id="29539"/>
    <lineage>
        <taxon>Bacteria</taxon>
        <taxon>Bacillati</taxon>
        <taxon>Actinomycetota</taxon>
        <taxon>Thermoleophilia</taxon>
        <taxon>Thermoleophilales</taxon>
        <taxon>Thermoleophilaceae</taxon>
        <taxon>Thermoleophilum</taxon>
    </lineage>
</organism>
<keyword evidence="1" id="KW-0732">Signal</keyword>
<dbReference type="Proteomes" id="UP000222056">
    <property type="component" value="Unassembled WGS sequence"/>
</dbReference>
<sequence>MTRLIVLAALALAAAAATVRWPNPTPEPTPLVLRATADGGALRITSTPDGRALLSATNLAPGKSAEGTVALRNDGSLGGSLAVSATNLRYGAGPGGGSLAAGLQLEIEERTDPTRPTVLFRGPPEALGGFQLGALPAGTGRVFLVRAHIDPALGNTAQGSSLAFDLVWSATADSSCVPPPSLADLRPPTLRLRVASRSALLRRRPLTVYLRSDERVSVTLSALLSDGRRSVRVRSLLSRPARLEAGKTARLRVRLPRPAARFVSARVARRLPFVVSITASARDAAGNVRRATAAIAVGRLPARARRAQSDELARCARAPADGRAPRVSARLLDARALARGRQPTLVVSSDEDATATLAGSINYGRKTARIKGLRPSRIVLRGGRTARLRLGLPRKVLARARAELRRRRAIALRITVTARDRAGNTRAVTAALRLRPRRS</sequence>
<evidence type="ECO:0000256" key="1">
    <source>
        <dbReference type="SAM" id="SignalP"/>
    </source>
</evidence>
<feature type="signal peptide" evidence="1">
    <location>
        <begin position="1"/>
        <end position="19"/>
    </location>
</feature>
<protein>
    <submittedName>
        <fullName evidence="2">Uncharacterized protein</fullName>
    </submittedName>
</protein>
<gene>
    <name evidence="2" type="ORF">SAMN02745716_0052</name>
</gene>
<keyword evidence="3" id="KW-1185">Reference proteome</keyword>
<evidence type="ECO:0000313" key="2">
    <source>
        <dbReference type="EMBL" id="SEH10205.1"/>
    </source>
</evidence>
<dbReference type="AlphaFoldDB" id="A0A1H6FK41"/>
<proteinExistence type="predicted"/>
<evidence type="ECO:0000313" key="3">
    <source>
        <dbReference type="Proteomes" id="UP000222056"/>
    </source>
</evidence>
<dbReference type="STRING" id="29539.SAMN02745716_0052"/>
<name>A0A1H6FK41_THEAL</name>
<reference evidence="3" key="1">
    <citation type="submission" date="2016-10" db="EMBL/GenBank/DDBJ databases">
        <authorList>
            <person name="Varghese N."/>
            <person name="Submissions S."/>
        </authorList>
    </citation>
    <scope>NUCLEOTIDE SEQUENCE [LARGE SCALE GENOMIC DNA]</scope>
    <source>
        <strain evidence="3">ATCC 35263</strain>
    </source>
</reference>
<dbReference type="EMBL" id="FNWJ01000001">
    <property type="protein sequence ID" value="SEH10205.1"/>
    <property type="molecule type" value="Genomic_DNA"/>
</dbReference>
<accession>A0A1H6FK41</accession>